<gene>
    <name evidence="2" type="ORF">SSOG_00029</name>
</gene>
<sequence length="93" mass="10026">MRLILQVPALQAHSILRYADWRAVAAKIAAQRLNQPVDALLAAGHRPRLARCGGGVLRAVAARRDADLDEPISQAMRGLAEGFQGHEPPSVRA</sequence>
<keyword evidence="3" id="KW-1185">Reference proteome</keyword>
<organism evidence="2 3">
    <name type="scientific">Streptomyces himastatinicus ATCC 53653</name>
    <dbReference type="NCBI Taxonomy" id="457427"/>
    <lineage>
        <taxon>Bacteria</taxon>
        <taxon>Bacillati</taxon>
        <taxon>Actinomycetota</taxon>
        <taxon>Actinomycetes</taxon>
        <taxon>Kitasatosporales</taxon>
        <taxon>Streptomycetaceae</taxon>
        <taxon>Streptomyces</taxon>
        <taxon>Streptomyces violaceusniger group</taxon>
    </lineage>
</organism>
<dbReference type="AlphaFoldDB" id="D9W5W1"/>
<dbReference type="Proteomes" id="UP000003963">
    <property type="component" value="Unassembled WGS sequence"/>
</dbReference>
<dbReference type="EMBL" id="GG657754">
    <property type="protein sequence ID" value="EFL20317.1"/>
    <property type="molecule type" value="Genomic_DNA"/>
</dbReference>
<proteinExistence type="predicted"/>
<dbReference type="Pfam" id="PF17754">
    <property type="entry name" value="TetR_C_14"/>
    <property type="match status" value="1"/>
</dbReference>
<evidence type="ECO:0000313" key="2">
    <source>
        <dbReference type="EMBL" id="EFL20317.1"/>
    </source>
</evidence>
<dbReference type="Gene3D" id="1.10.357.10">
    <property type="entry name" value="Tetracycline Repressor, domain 2"/>
    <property type="match status" value="1"/>
</dbReference>
<dbReference type="HOGENOM" id="CLU_2398335_0_0_11"/>
<accession>D9W5W1</accession>
<protein>
    <recommendedName>
        <fullName evidence="1">MftR C-terminal domain-containing protein</fullName>
    </recommendedName>
</protein>
<name>D9W5W1_9ACTN</name>
<evidence type="ECO:0000313" key="3">
    <source>
        <dbReference type="Proteomes" id="UP000003963"/>
    </source>
</evidence>
<reference evidence="2 3" key="1">
    <citation type="submission" date="2009-02" db="EMBL/GenBank/DDBJ databases">
        <title>Annotation of Streptomyces hygroscopicus strain ATCC 53653.</title>
        <authorList>
            <consortium name="The Broad Institute Genome Sequencing Platform"/>
            <consortium name="Broad Institute Microbial Sequencing Center"/>
            <person name="Fischbach M."/>
            <person name="Godfrey P."/>
            <person name="Ward D."/>
            <person name="Young S."/>
            <person name="Zeng Q."/>
            <person name="Koehrsen M."/>
            <person name="Alvarado L."/>
            <person name="Berlin A.M."/>
            <person name="Bochicchio J."/>
            <person name="Borenstein D."/>
            <person name="Chapman S.B."/>
            <person name="Chen Z."/>
            <person name="Engels R."/>
            <person name="Freedman E."/>
            <person name="Gellesch M."/>
            <person name="Goldberg J."/>
            <person name="Griggs A."/>
            <person name="Gujja S."/>
            <person name="Heilman E.R."/>
            <person name="Heiman D.I."/>
            <person name="Hepburn T.A."/>
            <person name="Howarth C."/>
            <person name="Jen D."/>
            <person name="Larson L."/>
            <person name="Lewis B."/>
            <person name="Mehta T."/>
            <person name="Park D."/>
            <person name="Pearson M."/>
            <person name="Richards J."/>
            <person name="Roberts A."/>
            <person name="Saif S."/>
            <person name="Shea T.D."/>
            <person name="Shenoy N."/>
            <person name="Sisk P."/>
            <person name="Stolte C."/>
            <person name="Sykes S.N."/>
            <person name="Thomson T."/>
            <person name="Walk T."/>
            <person name="White J."/>
            <person name="Yandava C."/>
            <person name="Straight P."/>
            <person name="Clardy J."/>
            <person name="Hung D."/>
            <person name="Kolter R."/>
            <person name="Mekalanos J."/>
            <person name="Walker S."/>
            <person name="Walsh C.T."/>
            <person name="Wieland-Brown L.C."/>
            <person name="Haas B."/>
            <person name="Nusbaum C."/>
            <person name="Birren B."/>
        </authorList>
    </citation>
    <scope>NUCLEOTIDE SEQUENCE [LARGE SCALE GENOMIC DNA]</scope>
    <source>
        <strain evidence="2 3">ATCC 53653</strain>
    </source>
</reference>
<feature type="domain" description="MftR C-terminal" evidence="1">
    <location>
        <begin position="1"/>
        <end position="84"/>
    </location>
</feature>
<dbReference type="InterPro" id="IPR041347">
    <property type="entry name" value="MftR_C"/>
</dbReference>
<evidence type="ECO:0000259" key="1">
    <source>
        <dbReference type="Pfam" id="PF17754"/>
    </source>
</evidence>